<dbReference type="PANTHER" id="PTHR35984">
    <property type="entry name" value="PERIPLASMIC SERINE PROTEASE"/>
    <property type="match status" value="1"/>
</dbReference>
<dbReference type="GO" id="GO:0016020">
    <property type="term" value="C:membrane"/>
    <property type="evidence" value="ECO:0007669"/>
    <property type="project" value="InterPro"/>
</dbReference>
<accession>T0ZXW2</accession>
<dbReference type="AlphaFoldDB" id="T0ZXW2"/>
<organism evidence="1">
    <name type="scientific">mine drainage metagenome</name>
    <dbReference type="NCBI Taxonomy" id="410659"/>
    <lineage>
        <taxon>unclassified sequences</taxon>
        <taxon>metagenomes</taxon>
        <taxon>ecological metagenomes</taxon>
    </lineage>
</organism>
<dbReference type="PANTHER" id="PTHR35984:SF1">
    <property type="entry name" value="PERIPLASMIC SERINE PROTEASE"/>
    <property type="match status" value="1"/>
</dbReference>
<protein>
    <submittedName>
        <fullName evidence="1">Protein containing DUF114</fullName>
    </submittedName>
</protein>
<proteinExistence type="predicted"/>
<dbReference type="EMBL" id="AUZZ01005523">
    <property type="protein sequence ID" value="EQD49447.1"/>
    <property type="molecule type" value="Genomic_DNA"/>
</dbReference>
<dbReference type="InterPro" id="IPR002825">
    <property type="entry name" value="Pept_S49_ser-pept_pro"/>
</dbReference>
<reference evidence="1" key="2">
    <citation type="journal article" date="2014" name="ISME J.">
        <title>Microbial stratification in low pH oxic and suboxic macroscopic growths along an acid mine drainage.</title>
        <authorList>
            <person name="Mendez-Garcia C."/>
            <person name="Mesa V."/>
            <person name="Sprenger R.R."/>
            <person name="Richter M."/>
            <person name="Diez M.S."/>
            <person name="Solano J."/>
            <person name="Bargiela R."/>
            <person name="Golyshina O.V."/>
            <person name="Manteca A."/>
            <person name="Ramos J.L."/>
            <person name="Gallego J.R."/>
            <person name="Llorente I."/>
            <person name="Martins Dos Santos V.A."/>
            <person name="Jensen O.N."/>
            <person name="Pelaez A.I."/>
            <person name="Sanchez J."/>
            <person name="Ferrer M."/>
        </authorList>
    </citation>
    <scope>NUCLEOTIDE SEQUENCE</scope>
</reference>
<gene>
    <name evidence="1" type="ORF">B2A_07695</name>
</gene>
<dbReference type="Gene3D" id="3.90.226.10">
    <property type="entry name" value="2-enoyl-CoA Hydratase, Chain A, domain 1"/>
    <property type="match status" value="1"/>
</dbReference>
<evidence type="ECO:0000313" key="1">
    <source>
        <dbReference type="EMBL" id="EQD49447.1"/>
    </source>
</evidence>
<feature type="non-terminal residue" evidence="1">
    <location>
        <position position="136"/>
    </location>
</feature>
<dbReference type="Pfam" id="PF01972">
    <property type="entry name" value="SDH_protease"/>
    <property type="match status" value="1"/>
</dbReference>
<comment type="caution">
    <text evidence="1">The sequence shown here is derived from an EMBL/GenBank/DDBJ whole genome shotgun (WGS) entry which is preliminary data.</text>
</comment>
<dbReference type="SUPFAM" id="SSF52096">
    <property type="entry name" value="ClpP/crotonase"/>
    <property type="match status" value="1"/>
</dbReference>
<name>T0ZXW2_9ZZZZ</name>
<reference evidence="1" key="1">
    <citation type="submission" date="2013-08" db="EMBL/GenBank/DDBJ databases">
        <authorList>
            <person name="Mendez C."/>
            <person name="Richter M."/>
            <person name="Ferrer M."/>
            <person name="Sanchez J."/>
        </authorList>
    </citation>
    <scope>NUCLEOTIDE SEQUENCE</scope>
</reference>
<dbReference type="InterPro" id="IPR029045">
    <property type="entry name" value="ClpP/crotonase-like_dom_sf"/>
</dbReference>
<sequence length="136" mass="15141">MAFEDRIKLIKEIEGLRQSTVICYLTSVRPNVNAQIAEDAVRVMYDQILLLPNRPVEKLDIFLCSNGGAGTVPWRLVSLFREFAKSLSVLLPYRAYSAATLLALGADEIVMHPFAEMGPIDPTVSNEYNPIDPTTN</sequence>